<dbReference type="PANTHER" id="PTHR43133">
    <property type="entry name" value="RNA POLYMERASE ECF-TYPE SIGMA FACTO"/>
    <property type="match status" value="1"/>
</dbReference>
<evidence type="ECO:0000256" key="1">
    <source>
        <dbReference type="ARBA" id="ARBA00010641"/>
    </source>
</evidence>
<evidence type="ECO:0000313" key="8">
    <source>
        <dbReference type="Proteomes" id="UP000215224"/>
    </source>
</evidence>
<dbReference type="Pfam" id="PF04542">
    <property type="entry name" value="Sigma70_r2"/>
    <property type="match status" value="1"/>
</dbReference>
<dbReference type="SUPFAM" id="SSF88946">
    <property type="entry name" value="Sigma2 domain of RNA polymerase sigma factors"/>
    <property type="match status" value="1"/>
</dbReference>
<dbReference type="InterPro" id="IPR039425">
    <property type="entry name" value="RNA_pol_sigma-70-like"/>
</dbReference>
<name>A0A223KSN4_9BACI</name>
<dbReference type="Gene3D" id="1.10.10.10">
    <property type="entry name" value="Winged helix-like DNA-binding domain superfamily/Winged helix DNA-binding domain"/>
    <property type="match status" value="1"/>
</dbReference>
<sequence length="172" mass="20911">MIEKAKAGNEQAFTFLIETYKNYVYQVIYPVLRNEKDAEDALQEVWMKLFDALPQYTGQGFKTWLARIAMNHAIDMRRKKQRLREVVEEQLETEKVEDTEKLLLKKESKEVVHRRLQEMPENYRDVITAYYIREKSYKEIAHEQNIEVKTVETKLYRARVWMKKHWKEEDFS</sequence>
<comment type="similarity">
    <text evidence="1">Belongs to the sigma-70 factor family. ECF subfamily.</text>
</comment>
<dbReference type="PANTHER" id="PTHR43133:SF51">
    <property type="entry name" value="RNA POLYMERASE SIGMA FACTOR"/>
    <property type="match status" value="1"/>
</dbReference>
<dbReference type="GO" id="GO:0016987">
    <property type="term" value="F:sigma factor activity"/>
    <property type="evidence" value="ECO:0007669"/>
    <property type="project" value="UniProtKB-KW"/>
</dbReference>
<dbReference type="InterPro" id="IPR036388">
    <property type="entry name" value="WH-like_DNA-bd_sf"/>
</dbReference>
<dbReference type="InterPro" id="IPR007627">
    <property type="entry name" value="RNA_pol_sigma70_r2"/>
</dbReference>
<reference evidence="7 8" key="1">
    <citation type="submission" date="2016-12" db="EMBL/GenBank/DDBJ databases">
        <title>The whole genome sequencing and assembly of Bacillus cohnii DSM 6307T strain.</title>
        <authorList>
            <person name="Lee Y.-J."/>
            <person name="Yi H."/>
            <person name="Bahn Y.-S."/>
            <person name="Kim J.F."/>
            <person name="Lee D.-W."/>
        </authorList>
    </citation>
    <scope>NUCLEOTIDE SEQUENCE [LARGE SCALE GENOMIC DNA]</scope>
    <source>
        <strain evidence="7 8">DSM 6307</strain>
    </source>
</reference>
<dbReference type="GO" id="GO:0006352">
    <property type="term" value="P:DNA-templated transcription initiation"/>
    <property type="evidence" value="ECO:0007669"/>
    <property type="project" value="InterPro"/>
</dbReference>
<evidence type="ECO:0000256" key="4">
    <source>
        <dbReference type="ARBA" id="ARBA00023163"/>
    </source>
</evidence>
<proteinExistence type="inferred from homology"/>
<dbReference type="RefSeq" id="WP_066414489.1">
    <property type="nucleotide sequence ID" value="NZ_CP018866.1"/>
</dbReference>
<dbReference type="NCBIfam" id="TIGR02937">
    <property type="entry name" value="sigma70-ECF"/>
    <property type="match status" value="1"/>
</dbReference>
<dbReference type="InterPro" id="IPR013324">
    <property type="entry name" value="RNA_pol_sigma_r3/r4-like"/>
</dbReference>
<evidence type="ECO:0000256" key="2">
    <source>
        <dbReference type="ARBA" id="ARBA00023015"/>
    </source>
</evidence>
<keyword evidence="8" id="KW-1185">Reference proteome</keyword>
<dbReference type="CDD" id="cd06171">
    <property type="entry name" value="Sigma70_r4"/>
    <property type="match status" value="1"/>
</dbReference>
<keyword evidence="2" id="KW-0805">Transcription regulation</keyword>
<organism evidence="7 8">
    <name type="scientific">Sutcliffiella cohnii</name>
    <dbReference type="NCBI Taxonomy" id="33932"/>
    <lineage>
        <taxon>Bacteria</taxon>
        <taxon>Bacillati</taxon>
        <taxon>Bacillota</taxon>
        <taxon>Bacilli</taxon>
        <taxon>Bacillales</taxon>
        <taxon>Bacillaceae</taxon>
        <taxon>Sutcliffiella</taxon>
    </lineage>
</organism>
<dbReference type="Pfam" id="PF08281">
    <property type="entry name" value="Sigma70_r4_2"/>
    <property type="match status" value="1"/>
</dbReference>
<dbReference type="InterPro" id="IPR013325">
    <property type="entry name" value="RNA_pol_sigma_r2"/>
</dbReference>
<keyword evidence="3" id="KW-0731">Sigma factor</keyword>
<protein>
    <submittedName>
        <fullName evidence="7">RNA polymerase subunit sigma</fullName>
    </submittedName>
</protein>
<dbReference type="STRING" id="1314751.GCA_001591425_01632"/>
<keyword evidence="4" id="KW-0804">Transcription</keyword>
<dbReference type="InterPro" id="IPR013249">
    <property type="entry name" value="RNA_pol_sigma70_r4_t2"/>
</dbReference>
<evidence type="ECO:0000259" key="6">
    <source>
        <dbReference type="Pfam" id="PF08281"/>
    </source>
</evidence>
<feature type="domain" description="RNA polymerase sigma factor 70 region 4 type 2" evidence="6">
    <location>
        <begin position="111"/>
        <end position="161"/>
    </location>
</feature>
<dbReference type="Gene3D" id="1.10.1740.10">
    <property type="match status" value="1"/>
</dbReference>
<accession>A0A223KSN4</accession>
<dbReference type="EMBL" id="CP018866">
    <property type="protein sequence ID" value="AST92354.1"/>
    <property type="molecule type" value="Genomic_DNA"/>
</dbReference>
<evidence type="ECO:0000259" key="5">
    <source>
        <dbReference type="Pfam" id="PF04542"/>
    </source>
</evidence>
<dbReference type="Proteomes" id="UP000215224">
    <property type="component" value="Chromosome"/>
</dbReference>
<dbReference type="AlphaFoldDB" id="A0A223KSN4"/>
<gene>
    <name evidence="7" type="ORF">BC6307_14175</name>
</gene>
<dbReference type="GO" id="GO:0003677">
    <property type="term" value="F:DNA binding"/>
    <property type="evidence" value="ECO:0007669"/>
    <property type="project" value="InterPro"/>
</dbReference>
<evidence type="ECO:0000256" key="3">
    <source>
        <dbReference type="ARBA" id="ARBA00023082"/>
    </source>
</evidence>
<dbReference type="SUPFAM" id="SSF88659">
    <property type="entry name" value="Sigma3 and sigma4 domains of RNA polymerase sigma factors"/>
    <property type="match status" value="1"/>
</dbReference>
<feature type="domain" description="RNA polymerase sigma-70 region 2" evidence="5">
    <location>
        <begin position="16"/>
        <end position="82"/>
    </location>
</feature>
<dbReference type="InterPro" id="IPR014284">
    <property type="entry name" value="RNA_pol_sigma-70_dom"/>
</dbReference>
<dbReference type="KEGG" id="bcoh:BC6307_14175"/>
<evidence type="ECO:0000313" key="7">
    <source>
        <dbReference type="EMBL" id="AST92354.1"/>
    </source>
</evidence>